<organism evidence="1 2">
    <name type="scientific">Rubroshorea leprosula</name>
    <dbReference type="NCBI Taxonomy" id="152421"/>
    <lineage>
        <taxon>Eukaryota</taxon>
        <taxon>Viridiplantae</taxon>
        <taxon>Streptophyta</taxon>
        <taxon>Embryophyta</taxon>
        <taxon>Tracheophyta</taxon>
        <taxon>Spermatophyta</taxon>
        <taxon>Magnoliopsida</taxon>
        <taxon>eudicotyledons</taxon>
        <taxon>Gunneridae</taxon>
        <taxon>Pentapetalae</taxon>
        <taxon>rosids</taxon>
        <taxon>malvids</taxon>
        <taxon>Malvales</taxon>
        <taxon>Dipterocarpaceae</taxon>
        <taxon>Rubroshorea</taxon>
    </lineage>
</organism>
<gene>
    <name evidence="1" type="ORF">SLEP1_g14678</name>
</gene>
<keyword evidence="2" id="KW-1185">Reference proteome</keyword>
<accession>A0AAV5IQT0</accession>
<evidence type="ECO:0000313" key="2">
    <source>
        <dbReference type="Proteomes" id="UP001054252"/>
    </source>
</evidence>
<dbReference type="Proteomes" id="UP001054252">
    <property type="component" value="Unassembled WGS sequence"/>
</dbReference>
<evidence type="ECO:0000313" key="1">
    <source>
        <dbReference type="EMBL" id="GKV02219.1"/>
    </source>
</evidence>
<name>A0AAV5IQT0_9ROSI</name>
<sequence>MVQVCLKYPEGYVPNVRCANTVGPKVWRISKRLKFISTVEPKPEGCLGFCYFVLMYP</sequence>
<protein>
    <submittedName>
        <fullName evidence="1">Uncharacterized protein</fullName>
    </submittedName>
</protein>
<reference evidence="1 2" key="1">
    <citation type="journal article" date="2021" name="Commun. Biol.">
        <title>The genome of Shorea leprosula (Dipterocarpaceae) highlights the ecological relevance of drought in aseasonal tropical rainforests.</title>
        <authorList>
            <person name="Ng K.K.S."/>
            <person name="Kobayashi M.J."/>
            <person name="Fawcett J.A."/>
            <person name="Hatakeyama M."/>
            <person name="Paape T."/>
            <person name="Ng C.H."/>
            <person name="Ang C.C."/>
            <person name="Tnah L.H."/>
            <person name="Lee C.T."/>
            <person name="Nishiyama T."/>
            <person name="Sese J."/>
            <person name="O'Brien M.J."/>
            <person name="Copetti D."/>
            <person name="Mohd Noor M.I."/>
            <person name="Ong R.C."/>
            <person name="Putra M."/>
            <person name="Sireger I.Z."/>
            <person name="Indrioko S."/>
            <person name="Kosugi Y."/>
            <person name="Izuno A."/>
            <person name="Isagi Y."/>
            <person name="Lee S.L."/>
            <person name="Shimizu K.K."/>
        </authorList>
    </citation>
    <scope>NUCLEOTIDE SEQUENCE [LARGE SCALE GENOMIC DNA]</scope>
    <source>
        <strain evidence="1">214</strain>
    </source>
</reference>
<dbReference type="AlphaFoldDB" id="A0AAV5IQT0"/>
<proteinExistence type="predicted"/>
<dbReference type="EMBL" id="BPVZ01000018">
    <property type="protein sequence ID" value="GKV02219.1"/>
    <property type="molecule type" value="Genomic_DNA"/>
</dbReference>
<comment type="caution">
    <text evidence="1">The sequence shown here is derived from an EMBL/GenBank/DDBJ whole genome shotgun (WGS) entry which is preliminary data.</text>
</comment>